<accession>A0AAV6VFI3</accession>
<dbReference type="SUPFAM" id="SSF50044">
    <property type="entry name" value="SH3-domain"/>
    <property type="match status" value="1"/>
</dbReference>
<evidence type="ECO:0000259" key="3">
    <source>
        <dbReference type="PROSITE" id="PS50002"/>
    </source>
</evidence>
<protein>
    <recommendedName>
        <fullName evidence="3">SH3 domain-containing protein</fullName>
    </recommendedName>
</protein>
<evidence type="ECO:0000313" key="4">
    <source>
        <dbReference type="EMBL" id="KAG8195484.1"/>
    </source>
</evidence>
<keyword evidence="5" id="KW-1185">Reference proteome</keyword>
<dbReference type="GO" id="GO:0005737">
    <property type="term" value="C:cytoplasm"/>
    <property type="evidence" value="ECO:0007669"/>
    <property type="project" value="TreeGrafter"/>
</dbReference>
<reference evidence="4 5" key="1">
    <citation type="journal article" date="2022" name="Nat. Ecol. Evol.">
        <title>A masculinizing supergene underlies an exaggerated male reproductive morph in a spider.</title>
        <authorList>
            <person name="Hendrickx F."/>
            <person name="De Corte Z."/>
            <person name="Sonet G."/>
            <person name="Van Belleghem S.M."/>
            <person name="Kostlbacher S."/>
            <person name="Vangestel C."/>
        </authorList>
    </citation>
    <scope>NUCLEOTIDE SEQUENCE [LARGE SCALE GENOMIC DNA]</scope>
    <source>
        <strain evidence="4">W744_W776</strain>
    </source>
</reference>
<dbReference type="PANTHER" id="PTHR15176">
    <property type="entry name" value="NEPHROCYSTIN"/>
    <property type="match status" value="1"/>
</dbReference>
<dbReference type="GO" id="GO:0005929">
    <property type="term" value="C:cilium"/>
    <property type="evidence" value="ECO:0007669"/>
    <property type="project" value="TreeGrafter"/>
</dbReference>
<dbReference type="SMART" id="SM00326">
    <property type="entry name" value="SH3"/>
    <property type="match status" value="1"/>
</dbReference>
<sequence>MEESPSSKQSDDTLVFECQAMHSFEAEEENELSFEQGDMLTITRLRSDGWWEATNTSEQTGLVPSTFLKVPDNMKSLVKNAVEVEKERKSDISSGIKNLIKKNLSLPVKEHNTLPKGFRPSKLFEEVNESSYYSLGNFMVPKIDETGLSFEDIHYEKPSGLLKQNPAPLQRKINIIAARHIPEPPKEFRVRSRHIRMCFHDGNRVLSNIHTVKAKWNESSPRLWMFNLKLSSMDSCAEDGEIFIKSDKCVPTLGILFELCISYEDKNEIIQEMCAGWVFMKLLNDSGEPVKSKTVILKVQDSVPFAAYLSHLSSPGKPISSSFELPNVNRGKLGLFKKIIDKQKVSRIVVSISNPDRASVQHISYFPSTLIGPWSCISLIALCRKITADDLLNQSAYDSTERVSSPLLASLPVMLNEADLLDALRVSWALKLKTFDTDDLRTDQMKKKAFQDLFLRTIYVLLNSNGLPPYVFGDSATEKTRKSEIDRILNLPNSQESCLALSDEIEFSPISINKLSTRMFFNSS</sequence>
<comment type="caution">
    <text evidence="4">The sequence shown here is derived from an EMBL/GenBank/DDBJ whole genome shotgun (WGS) entry which is preliminary data.</text>
</comment>
<evidence type="ECO:0000256" key="2">
    <source>
        <dbReference type="PROSITE-ProRule" id="PRU00192"/>
    </source>
</evidence>
<dbReference type="GO" id="GO:0090251">
    <property type="term" value="P:protein localization involved in establishment of planar polarity"/>
    <property type="evidence" value="ECO:0007669"/>
    <property type="project" value="TreeGrafter"/>
</dbReference>
<dbReference type="InterPro" id="IPR036028">
    <property type="entry name" value="SH3-like_dom_sf"/>
</dbReference>
<dbReference type="EMBL" id="JAFNEN010000086">
    <property type="protein sequence ID" value="KAG8195484.1"/>
    <property type="molecule type" value="Genomic_DNA"/>
</dbReference>
<dbReference type="InterPro" id="IPR039687">
    <property type="entry name" value="NPHP1"/>
</dbReference>
<dbReference type="PANTHER" id="PTHR15176:SF1">
    <property type="entry name" value="NEPHROCYSTIN-1"/>
    <property type="match status" value="1"/>
</dbReference>
<gene>
    <name evidence="4" type="ORF">JTE90_010788</name>
</gene>
<evidence type="ECO:0000256" key="1">
    <source>
        <dbReference type="ARBA" id="ARBA00022443"/>
    </source>
</evidence>
<evidence type="ECO:0000313" key="5">
    <source>
        <dbReference type="Proteomes" id="UP000827092"/>
    </source>
</evidence>
<dbReference type="Gene3D" id="2.30.30.40">
    <property type="entry name" value="SH3 Domains"/>
    <property type="match status" value="1"/>
</dbReference>
<dbReference type="AlphaFoldDB" id="A0AAV6VFI3"/>
<keyword evidence="1 2" id="KW-0728">SH3 domain</keyword>
<dbReference type="Proteomes" id="UP000827092">
    <property type="component" value="Unassembled WGS sequence"/>
</dbReference>
<feature type="domain" description="SH3" evidence="3">
    <location>
        <begin position="13"/>
        <end position="73"/>
    </location>
</feature>
<proteinExistence type="predicted"/>
<dbReference type="InterPro" id="IPR001452">
    <property type="entry name" value="SH3_domain"/>
</dbReference>
<dbReference type="Pfam" id="PF00018">
    <property type="entry name" value="SH3_1"/>
    <property type="match status" value="1"/>
</dbReference>
<dbReference type="PROSITE" id="PS50002">
    <property type="entry name" value="SH3"/>
    <property type="match status" value="1"/>
</dbReference>
<name>A0AAV6VFI3_9ARAC</name>
<organism evidence="4 5">
    <name type="scientific">Oedothorax gibbosus</name>
    <dbReference type="NCBI Taxonomy" id="931172"/>
    <lineage>
        <taxon>Eukaryota</taxon>
        <taxon>Metazoa</taxon>
        <taxon>Ecdysozoa</taxon>
        <taxon>Arthropoda</taxon>
        <taxon>Chelicerata</taxon>
        <taxon>Arachnida</taxon>
        <taxon>Araneae</taxon>
        <taxon>Araneomorphae</taxon>
        <taxon>Entelegynae</taxon>
        <taxon>Araneoidea</taxon>
        <taxon>Linyphiidae</taxon>
        <taxon>Erigoninae</taxon>
        <taxon>Oedothorax</taxon>
    </lineage>
</organism>